<dbReference type="InterPro" id="IPR003594">
    <property type="entry name" value="HATPase_dom"/>
</dbReference>
<feature type="region of interest" description="Disordered" evidence="2">
    <location>
        <begin position="78"/>
        <end position="99"/>
    </location>
</feature>
<organism evidence="4 5">
    <name type="scientific">Streptomyces polychromogenes</name>
    <dbReference type="NCBI Taxonomy" id="67342"/>
    <lineage>
        <taxon>Bacteria</taxon>
        <taxon>Bacillati</taxon>
        <taxon>Actinomycetota</taxon>
        <taxon>Actinomycetes</taxon>
        <taxon>Kitasatosporales</taxon>
        <taxon>Streptomycetaceae</taxon>
        <taxon>Streptomyces</taxon>
    </lineage>
</organism>
<dbReference type="CDD" id="cd16936">
    <property type="entry name" value="HATPase_RsbW-like"/>
    <property type="match status" value="1"/>
</dbReference>
<keyword evidence="1" id="KW-0418">Kinase</keyword>
<keyword evidence="1" id="KW-0808">Transferase</keyword>
<comment type="caution">
    <text evidence="4">The sequence shown here is derived from an EMBL/GenBank/DDBJ whole genome shotgun (WGS) entry which is preliminary data.</text>
</comment>
<dbReference type="Gene3D" id="3.30.565.10">
    <property type="entry name" value="Histidine kinase-like ATPase, C-terminal domain"/>
    <property type="match status" value="1"/>
</dbReference>
<protein>
    <recommendedName>
        <fullName evidence="3">Histidine kinase/HSP90-like ATPase domain-containing protein</fullName>
    </recommendedName>
</protein>
<keyword evidence="5" id="KW-1185">Reference proteome</keyword>
<accession>A0ABN0V3T3</accession>
<name>A0ABN0V3T3_9ACTN</name>
<keyword evidence="1" id="KW-0723">Serine/threonine-protein kinase</keyword>
<dbReference type="RefSeq" id="WP_344152765.1">
    <property type="nucleotide sequence ID" value="NZ_BAAABV010000006.1"/>
</dbReference>
<gene>
    <name evidence="4" type="ORF">GCM10010302_09290</name>
</gene>
<reference evidence="4 5" key="1">
    <citation type="journal article" date="2019" name="Int. J. Syst. Evol. Microbiol.">
        <title>The Global Catalogue of Microorganisms (GCM) 10K type strain sequencing project: providing services to taxonomists for standard genome sequencing and annotation.</title>
        <authorList>
            <consortium name="The Broad Institute Genomics Platform"/>
            <consortium name="The Broad Institute Genome Sequencing Center for Infectious Disease"/>
            <person name="Wu L."/>
            <person name="Ma J."/>
        </authorList>
    </citation>
    <scope>NUCLEOTIDE SEQUENCE [LARGE SCALE GENOMIC DNA]</scope>
    <source>
        <strain evidence="4 5">JCM 4505</strain>
    </source>
</reference>
<dbReference type="Pfam" id="PF13581">
    <property type="entry name" value="HATPase_c_2"/>
    <property type="match status" value="1"/>
</dbReference>
<dbReference type="PANTHER" id="PTHR35526">
    <property type="entry name" value="ANTI-SIGMA-F FACTOR RSBW-RELATED"/>
    <property type="match status" value="1"/>
</dbReference>
<sequence>MGFPVRRRWVCGVEGAAARARAEIGRFIADGEACGLAVPASAREVALLVASEMVANAARHTGGPCVLEVAWGVRGGLDIDVTDTSPDPPRPRPPDLAGGGGFGWPLVNVLATDVHVRPSSGGGKTVHAHVQASSQVTGSRCTP</sequence>
<dbReference type="InterPro" id="IPR036890">
    <property type="entry name" value="HATPase_C_sf"/>
</dbReference>
<evidence type="ECO:0000256" key="2">
    <source>
        <dbReference type="SAM" id="MobiDB-lite"/>
    </source>
</evidence>
<dbReference type="PANTHER" id="PTHR35526:SF3">
    <property type="entry name" value="ANTI-SIGMA-F FACTOR RSBW"/>
    <property type="match status" value="1"/>
</dbReference>
<feature type="compositionally biased region" description="Polar residues" evidence="2">
    <location>
        <begin position="131"/>
        <end position="143"/>
    </location>
</feature>
<dbReference type="EMBL" id="BAAABV010000006">
    <property type="protein sequence ID" value="GAA0273790.1"/>
    <property type="molecule type" value="Genomic_DNA"/>
</dbReference>
<evidence type="ECO:0000313" key="4">
    <source>
        <dbReference type="EMBL" id="GAA0273790.1"/>
    </source>
</evidence>
<dbReference type="InterPro" id="IPR050267">
    <property type="entry name" value="Anti-sigma-factor_SerPK"/>
</dbReference>
<dbReference type="SUPFAM" id="SSF55874">
    <property type="entry name" value="ATPase domain of HSP90 chaperone/DNA topoisomerase II/histidine kinase"/>
    <property type="match status" value="1"/>
</dbReference>
<feature type="domain" description="Histidine kinase/HSP90-like ATPase" evidence="3">
    <location>
        <begin position="23"/>
        <end position="126"/>
    </location>
</feature>
<evidence type="ECO:0000256" key="1">
    <source>
        <dbReference type="ARBA" id="ARBA00022527"/>
    </source>
</evidence>
<evidence type="ECO:0000313" key="5">
    <source>
        <dbReference type="Proteomes" id="UP001501867"/>
    </source>
</evidence>
<dbReference type="Proteomes" id="UP001501867">
    <property type="component" value="Unassembled WGS sequence"/>
</dbReference>
<feature type="region of interest" description="Disordered" evidence="2">
    <location>
        <begin position="118"/>
        <end position="143"/>
    </location>
</feature>
<evidence type="ECO:0000259" key="3">
    <source>
        <dbReference type="Pfam" id="PF13581"/>
    </source>
</evidence>
<proteinExistence type="predicted"/>